<evidence type="ECO:0000259" key="14">
    <source>
        <dbReference type="PROSITE" id="PS50109"/>
    </source>
</evidence>
<dbReference type="GO" id="GO:0007234">
    <property type="term" value="P:osmosensory signaling via phosphorelay pathway"/>
    <property type="evidence" value="ECO:0007669"/>
    <property type="project" value="TreeGrafter"/>
</dbReference>
<dbReference type="Proteomes" id="UP000198850">
    <property type="component" value="Unassembled WGS sequence"/>
</dbReference>
<keyword evidence="5" id="KW-0600">Photoreceptor protein</keyword>
<dbReference type="InterPro" id="IPR000014">
    <property type="entry name" value="PAS"/>
</dbReference>
<dbReference type="Pfam" id="PF02518">
    <property type="entry name" value="HATPase_c"/>
    <property type="match status" value="1"/>
</dbReference>
<dbReference type="Pfam" id="PF01590">
    <property type="entry name" value="GAF"/>
    <property type="match status" value="1"/>
</dbReference>
<sequence>MADDQVNLSNCDTEPIHIPGQIQSHGFLVVVDAEQQIQFCSDNIEQFLSVSAAELIQKPLHFLESEIGYSLKPNFIADQLNLAKDAKKFDQFNPFAFNLAGVPYHLIIGLSGGYHLLEFEPVAATAPMDIEKVIGHTLFEILGKRVLQDLLDDTATQIRGITGYDRVMVYRFAEDGHGEVVSEARKDDLPAWLGLHYPASDIPKQARELYKLKLTRLIADVNTTPSRILSSGTDPEPLNLTNSQLRAVSPIHIQYLKNMGVSSSFSISLIYQNELWGLIACHHSSPKFIDYKSRQSARLIGQILSSALEYRQNDKIQQEQEEFIYHSKQLFSHLKENDNIEAALTSNSSTILDIVKASGAILVYNNKITRLGVTPNDVQLSGLILWVQKNIARSLYHNVSISAVYPPAWFYKDIASGMMVCVLSKEIKEYIIWFKPEIIQTVNWAGNPNKSFEPQEDGMKQISPRNSFEVWKQTVTGTSADWTTEEIKSAMNLKEEIIYIINAKASALRLLNEKLTLAYEELDAFSYTISHDLKNPLAVIKSYAQLLERDKSLGQQGKDFLKRISDRADKMNVMISEVLNYSRVGRLDIVYKSVDIAVMVKDIIADLKLLYASPDLHISTGEMPNLHGDRTMILQVFSNLISNAVKYSQQSRPSIIHIEGEVNAEETCYSVRDNGLGIVAEDHPKLFELFNRLDNAKDIEGSGVGLAIVKRIISKHQGRIWVESNLGAGSVFYVAFRHPTPAHP</sequence>
<dbReference type="PANTHER" id="PTHR42878">
    <property type="entry name" value="TWO-COMPONENT HISTIDINE KINASE"/>
    <property type="match status" value="1"/>
</dbReference>
<dbReference type="SUPFAM" id="SSF55781">
    <property type="entry name" value="GAF domain-like"/>
    <property type="match status" value="2"/>
</dbReference>
<evidence type="ECO:0000259" key="13">
    <source>
        <dbReference type="PROSITE" id="PS50046"/>
    </source>
</evidence>
<evidence type="ECO:0000256" key="3">
    <source>
        <dbReference type="ARBA" id="ARBA00011738"/>
    </source>
</evidence>
<keyword evidence="10" id="KW-0157">Chromophore</keyword>
<evidence type="ECO:0000256" key="12">
    <source>
        <dbReference type="ARBA" id="ARBA00023170"/>
    </source>
</evidence>
<accession>A0A1H4H9X4</accession>
<evidence type="ECO:0000256" key="4">
    <source>
        <dbReference type="ARBA" id="ARBA00012438"/>
    </source>
</evidence>
<dbReference type="InterPro" id="IPR003018">
    <property type="entry name" value="GAF"/>
</dbReference>
<keyword evidence="6" id="KW-0597">Phosphoprotein</keyword>
<dbReference type="InterPro" id="IPR013515">
    <property type="entry name" value="Phytochrome_cen-reg"/>
</dbReference>
<dbReference type="GO" id="GO:0000156">
    <property type="term" value="F:phosphorelay response regulator activity"/>
    <property type="evidence" value="ECO:0007669"/>
    <property type="project" value="TreeGrafter"/>
</dbReference>
<dbReference type="SUPFAM" id="SSF55785">
    <property type="entry name" value="PYP-like sensor domain (PAS domain)"/>
    <property type="match status" value="1"/>
</dbReference>
<evidence type="ECO:0000256" key="7">
    <source>
        <dbReference type="ARBA" id="ARBA00022606"/>
    </source>
</evidence>
<keyword evidence="11" id="KW-0472">Membrane</keyword>
<dbReference type="CDD" id="cd00082">
    <property type="entry name" value="HisKA"/>
    <property type="match status" value="1"/>
</dbReference>
<dbReference type="SUPFAM" id="SSF47384">
    <property type="entry name" value="Homodimeric domain of signal transducing histidine kinase"/>
    <property type="match status" value="1"/>
</dbReference>
<dbReference type="PANTHER" id="PTHR42878:SF15">
    <property type="entry name" value="BACTERIOPHYTOCHROME"/>
    <property type="match status" value="1"/>
</dbReference>
<dbReference type="Pfam" id="PF00360">
    <property type="entry name" value="PHY"/>
    <property type="match status" value="1"/>
</dbReference>
<keyword evidence="8" id="KW-0808">Transferase</keyword>
<dbReference type="InterPro" id="IPR035965">
    <property type="entry name" value="PAS-like_dom_sf"/>
</dbReference>
<evidence type="ECO:0000256" key="8">
    <source>
        <dbReference type="ARBA" id="ARBA00022679"/>
    </source>
</evidence>
<dbReference type="STRING" id="425514.SAMN05443550_114116"/>
<dbReference type="InterPro" id="IPR013654">
    <property type="entry name" value="PAS_2"/>
</dbReference>
<dbReference type="CDD" id="cd00130">
    <property type="entry name" value="PAS"/>
    <property type="match status" value="1"/>
</dbReference>
<evidence type="ECO:0000256" key="9">
    <source>
        <dbReference type="ARBA" id="ARBA00022777"/>
    </source>
</evidence>
<dbReference type="SMART" id="SM00387">
    <property type="entry name" value="HATPase_c"/>
    <property type="match status" value="1"/>
</dbReference>
<evidence type="ECO:0000256" key="11">
    <source>
        <dbReference type="ARBA" id="ARBA00023136"/>
    </source>
</evidence>
<comment type="subunit">
    <text evidence="3">Homodimer.</text>
</comment>
<dbReference type="InterPro" id="IPR050351">
    <property type="entry name" value="BphY/WalK/GraS-like"/>
</dbReference>
<dbReference type="PROSITE" id="PS50109">
    <property type="entry name" value="HIS_KIN"/>
    <property type="match status" value="1"/>
</dbReference>
<gene>
    <name evidence="15" type="ORF">SAMN05443550_114116</name>
</gene>
<evidence type="ECO:0000313" key="16">
    <source>
        <dbReference type="Proteomes" id="UP000198850"/>
    </source>
</evidence>
<dbReference type="InterPro" id="IPR036890">
    <property type="entry name" value="HATPase_C_sf"/>
</dbReference>
<dbReference type="PROSITE" id="PS50046">
    <property type="entry name" value="PHYTOCHROME_2"/>
    <property type="match status" value="1"/>
</dbReference>
<dbReference type="Gene3D" id="3.30.450.40">
    <property type="match status" value="1"/>
</dbReference>
<protein>
    <recommendedName>
        <fullName evidence="4">histidine kinase</fullName>
        <ecNumber evidence="4">2.7.13.3</ecNumber>
    </recommendedName>
</protein>
<dbReference type="SUPFAM" id="SSF55874">
    <property type="entry name" value="ATPase domain of HSP90 chaperone/DNA topoisomerase II/histidine kinase"/>
    <property type="match status" value="1"/>
</dbReference>
<dbReference type="Pfam" id="PF00512">
    <property type="entry name" value="HisKA"/>
    <property type="match status" value="1"/>
</dbReference>
<keyword evidence="7" id="KW-0716">Sensory transduction</keyword>
<evidence type="ECO:0000256" key="1">
    <source>
        <dbReference type="ARBA" id="ARBA00000085"/>
    </source>
</evidence>
<dbReference type="Gene3D" id="3.30.450.270">
    <property type="match status" value="1"/>
</dbReference>
<organism evidence="15 16">
    <name type="scientific">Pedobacter hartonius</name>
    <dbReference type="NCBI Taxonomy" id="425514"/>
    <lineage>
        <taxon>Bacteria</taxon>
        <taxon>Pseudomonadati</taxon>
        <taxon>Bacteroidota</taxon>
        <taxon>Sphingobacteriia</taxon>
        <taxon>Sphingobacteriales</taxon>
        <taxon>Sphingobacteriaceae</taxon>
        <taxon>Pedobacter</taxon>
    </lineage>
</organism>
<dbReference type="PRINTS" id="PR01033">
    <property type="entry name" value="PHYTOCHROME"/>
</dbReference>
<dbReference type="SMART" id="SM00065">
    <property type="entry name" value="GAF"/>
    <property type="match status" value="1"/>
</dbReference>
<evidence type="ECO:0000256" key="6">
    <source>
        <dbReference type="ARBA" id="ARBA00022553"/>
    </source>
</evidence>
<dbReference type="EC" id="2.7.13.3" evidence="4"/>
<dbReference type="OrthoDB" id="9766459at2"/>
<evidence type="ECO:0000256" key="5">
    <source>
        <dbReference type="ARBA" id="ARBA00022543"/>
    </source>
</evidence>
<dbReference type="InterPro" id="IPR003594">
    <property type="entry name" value="HATPase_dom"/>
</dbReference>
<proteinExistence type="inferred from homology"/>
<dbReference type="InterPro" id="IPR003661">
    <property type="entry name" value="HisK_dim/P_dom"/>
</dbReference>
<dbReference type="GO" id="GO:0006355">
    <property type="term" value="P:regulation of DNA-templated transcription"/>
    <property type="evidence" value="ECO:0007669"/>
    <property type="project" value="InterPro"/>
</dbReference>
<feature type="domain" description="Histidine kinase" evidence="14">
    <location>
        <begin position="528"/>
        <end position="740"/>
    </location>
</feature>
<comment type="catalytic activity">
    <reaction evidence="1">
        <text>ATP + protein L-histidine = ADP + protein N-phospho-L-histidine.</text>
        <dbReference type="EC" id="2.7.13.3"/>
    </reaction>
</comment>
<evidence type="ECO:0000256" key="2">
    <source>
        <dbReference type="ARBA" id="ARBA00006402"/>
    </source>
</evidence>
<dbReference type="InterPro" id="IPR005467">
    <property type="entry name" value="His_kinase_dom"/>
</dbReference>
<dbReference type="EMBL" id="FNRA01000014">
    <property type="protein sequence ID" value="SEB18495.1"/>
    <property type="molecule type" value="Genomic_DNA"/>
</dbReference>
<dbReference type="AlphaFoldDB" id="A0A1H4H9X4"/>
<evidence type="ECO:0000313" key="15">
    <source>
        <dbReference type="EMBL" id="SEB18495.1"/>
    </source>
</evidence>
<dbReference type="Pfam" id="PF08446">
    <property type="entry name" value="PAS_2"/>
    <property type="match status" value="1"/>
</dbReference>
<dbReference type="GO" id="GO:0030295">
    <property type="term" value="F:protein kinase activator activity"/>
    <property type="evidence" value="ECO:0007669"/>
    <property type="project" value="TreeGrafter"/>
</dbReference>
<dbReference type="InterPro" id="IPR043150">
    <property type="entry name" value="Phytochrome_PHY_sf"/>
</dbReference>
<dbReference type="InterPro" id="IPR029016">
    <property type="entry name" value="GAF-like_dom_sf"/>
</dbReference>
<dbReference type="SMART" id="SM00388">
    <property type="entry name" value="HisKA"/>
    <property type="match status" value="1"/>
</dbReference>
<name>A0A1H4H9X4_9SPHI</name>
<dbReference type="InterPro" id="IPR036097">
    <property type="entry name" value="HisK_dim/P_sf"/>
</dbReference>
<dbReference type="GO" id="GO:0009881">
    <property type="term" value="F:photoreceptor activity"/>
    <property type="evidence" value="ECO:0007669"/>
    <property type="project" value="UniProtKB-KW"/>
</dbReference>
<dbReference type="GO" id="GO:0000155">
    <property type="term" value="F:phosphorelay sensor kinase activity"/>
    <property type="evidence" value="ECO:0007669"/>
    <property type="project" value="InterPro"/>
</dbReference>
<dbReference type="Gene3D" id="3.30.565.10">
    <property type="entry name" value="Histidine kinase-like ATPase, C-terminal domain"/>
    <property type="match status" value="1"/>
</dbReference>
<keyword evidence="16" id="KW-1185">Reference proteome</keyword>
<dbReference type="InterPro" id="IPR016132">
    <property type="entry name" value="Phyto_chromo_attachment"/>
</dbReference>
<feature type="domain" description="Phytochrome chromophore attachment site" evidence="13">
    <location>
        <begin position="146"/>
        <end position="306"/>
    </location>
</feature>
<comment type="similarity">
    <text evidence="2">In the N-terminal section; belongs to the phytochrome family.</text>
</comment>
<reference evidence="15 16" key="1">
    <citation type="submission" date="2016-10" db="EMBL/GenBank/DDBJ databases">
        <authorList>
            <person name="de Groot N.N."/>
        </authorList>
    </citation>
    <scope>NUCLEOTIDE SEQUENCE [LARGE SCALE GENOMIC DNA]</scope>
    <source>
        <strain evidence="15 16">DSM 19033</strain>
    </source>
</reference>
<keyword evidence="12" id="KW-0675">Receptor</keyword>
<keyword evidence="9 15" id="KW-0418">Kinase</keyword>
<dbReference type="InterPro" id="IPR001294">
    <property type="entry name" value="Phytochrome"/>
</dbReference>
<evidence type="ECO:0000256" key="10">
    <source>
        <dbReference type="ARBA" id="ARBA00022991"/>
    </source>
</evidence>
<dbReference type="Gene3D" id="3.30.450.20">
    <property type="entry name" value="PAS domain"/>
    <property type="match status" value="1"/>
</dbReference>
<dbReference type="GO" id="GO:0009584">
    <property type="term" value="P:detection of visible light"/>
    <property type="evidence" value="ECO:0007669"/>
    <property type="project" value="InterPro"/>
</dbReference>
<dbReference type="Gene3D" id="1.10.287.130">
    <property type="match status" value="1"/>
</dbReference>
<dbReference type="FunFam" id="3.30.565.10:FF:000006">
    <property type="entry name" value="Sensor histidine kinase WalK"/>
    <property type="match status" value="1"/>
</dbReference>
<dbReference type="GO" id="GO:0016020">
    <property type="term" value="C:membrane"/>
    <property type="evidence" value="ECO:0007669"/>
    <property type="project" value="UniProtKB-SubCell"/>
</dbReference>
<dbReference type="RefSeq" id="WP_090559735.1">
    <property type="nucleotide sequence ID" value="NZ_FNRA01000014.1"/>
</dbReference>